<dbReference type="KEGG" id="aev:EI546_03610"/>
<evidence type="ECO:0000313" key="3">
    <source>
        <dbReference type="Proteomes" id="UP000285517"/>
    </source>
</evidence>
<reference evidence="2 3" key="1">
    <citation type="submission" date="2019-01" db="EMBL/GenBank/DDBJ databases">
        <title>Complete genome sequencing of Aequorivita sp. H23M31.</title>
        <authorList>
            <person name="Bae J.-W."/>
        </authorList>
    </citation>
    <scope>NUCLEOTIDE SEQUENCE [LARGE SCALE GENOMIC DNA]</scope>
    <source>
        <strain evidence="2 3">H23M31</strain>
    </source>
</reference>
<dbReference type="EMBL" id="CP034951">
    <property type="protein sequence ID" value="QAA80870.1"/>
    <property type="molecule type" value="Genomic_DNA"/>
</dbReference>
<name>A0A410G0W9_9FLAO</name>
<sequence length="178" mass="20619">MIIILVIIIVILIVVIIYLYVHNRGLQLVLQKARKDIGNETSEILTRKSESRYDHSARKKVGKWQAMEIVNSFLGKIELNNSNTNYSSINTTVPVWWFDINRTRFLDDLHLILAKDHGFVWLKIPKGTIEDPSRIFYIRPDNGLVQLKISSVDGSDYLRDVSSGIGDFRFSKYVEMEF</sequence>
<dbReference type="Proteomes" id="UP000285517">
    <property type="component" value="Chromosome"/>
</dbReference>
<dbReference type="AlphaFoldDB" id="A0A410G0W9"/>
<evidence type="ECO:0000313" key="2">
    <source>
        <dbReference type="EMBL" id="QAA80870.1"/>
    </source>
</evidence>
<keyword evidence="3" id="KW-1185">Reference proteome</keyword>
<keyword evidence="1" id="KW-1133">Transmembrane helix</keyword>
<protein>
    <submittedName>
        <fullName evidence="2">Uncharacterized protein</fullName>
    </submittedName>
</protein>
<gene>
    <name evidence="2" type="ORF">EI546_03610</name>
</gene>
<organism evidence="2 3">
    <name type="scientific">Aequorivita ciconiae</name>
    <dbReference type="NCBI Taxonomy" id="2494375"/>
    <lineage>
        <taxon>Bacteria</taxon>
        <taxon>Pseudomonadati</taxon>
        <taxon>Bacteroidota</taxon>
        <taxon>Flavobacteriia</taxon>
        <taxon>Flavobacteriales</taxon>
        <taxon>Flavobacteriaceae</taxon>
        <taxon>Aequorivita</taxon>
    </lineage>
</organism>
<keyword evidence="1" id="KW-0472">Membrane</keyword>
<evidence type="ECO:0000256" key="1">
    <source>
        <dbReference type="SAM" id="Phobius"/>
    </source>
</evidence>
<keyword evidence="1" id="KW-0812">Transmembrane</keyword>
<dbReference type="OrthoDB" id="825688at2"/>
<accession>A0A410G0W9</accession>
<feature type="transmembrane region" description="Helical" evidence="1">
    <location>
        <begin position="6"/>
        <end position="22"/>
    </location>
</feature>
<proteinExistence type="predicted"/>
<dbReference type="RefSeq" id="WP_128249263.1">
    <property type="nucleotide sequence ID" value="NZ_CP034951.1"/>
</dbReference>